<dbReference type="Proteomes" id="UP001145742">
    <property type="component" value="Unassembled WGS sequence"/>
</dbReference>
<evidence type="ECO:0000313" key="1">
    <source>
        <dbReference type="EMBL" id="KAJ7414515.1"/>
    </source>
</evidence>
<proteinExistence type="predicted"/>
<dbReference type="EMBL" id="WHWB01034050">
    <property type="protein sequence ID" value="KAJ7414515.1"/>
    <property type="molecule type" value="Genomic_DNA"/>
</dbReference>
<protein>
    <submittedName>
        <fullName evidence="1">Rna-directed dna polymerase from mobile element jockey-like</fullName>
    </submittedName>
</protein>
<keyword evidence="2" id="KW-1185">Reference proteome</keyword>
<reference evidence="1" key="1">
    <citation type="submission" date="2019-10" db="EMBL/GenBank/DDBJ databases">
        <authorList>
            <person name="Soares A.E.R."/>
            <person name="Aleixo A."/>
            <person name="Schneider P."/>
            <person name="Miyaki C.Y."/>
            <person name="Schneider M.P."/>
            <person name="Mello C."/>
            <person name="Vasconcelos A.T.R."/>
        </authorList>
    </citation>
    <scope>NUCLEOTIDE SEQUENCE</scope>
    <source>
        <tissue evidence="1">Muscle</tissue>
    </source>
</reference>
<sequence>MSKQRAVMSVVPQGSILVPLLFKISAGDMDRGTECPLNKFANNTELCGVVNMLEGRDAIQRDPGRFESWACTNLMKLNKAKTQRMFEENLSVSGAGRFSLELESSEVNRGGYWQGRKQ</sequence>
<evidence type="ECO:0000313" key="2">
    <source>
        <dbReference type="Proteomes" id="UP001145742"/>
    </source>
</evidence>
<name>A0ABQ9D8Z0_9PASS</name>
<gene>
    <name evidence="1" type="ORF">WISP_83582</name>
</gene>
<accession>A0ABQ9D8Z0</accession>
<dbReference type="PANTHER" id="PTHR33332">
    <property type="entry name" value="REVERSE TRANSCRIPTASE DOMAIN-CONTAINING PROTEIN"/>
    <property type="match status" value="1"/>
</dbReference>
<comment type="caution">
    <text evidence="1">The sequence shown here is derived from an EMBL/GenBank/DDBJ whole genome shotgun (WGS) entry which is preliminary data.</text>
</comment>
<organism evidence="1 2">
    <name type="scientific">Willisornis vidua</name>
    <name type="common">Xingu scale-backed antbird</name>
    <dbReference type="NCBI Taxonomy" id="1566151"/>
    <lineage>
        <taxon>Eukaryota</taxon>
        <taxon>Metazoa</taxon>
        <taxon>Chordata</taxon>
        <taxon>Craniata</taxon>
        <taxon>Vertebrata</taxon>
        <taxon>Euteleostomi</taxon>
        <taxon>Archelosauria</taxon>
        <taxon>Archosauria</taxon>
        <taxon>Dinosauria</taxon>
        <taxon>Saurischia</taxon>
        <taxon>Theropoda</taxon>
        <taxon>Coelurosauria</taxon>
        <taxon>Aves</taxon>
        <taxon>Neognathae</taxon>
        <taxon>Neoaves</taxon>
        <taxon>Telluraves</taxon>
        <taxon>Australaves</taxon>
        <taxon>Passeriformes</taxon>
        <taxon>Thamnophilidae</taxon>
        <taxon>Willisornis</taxon>
    </lineage>
</organism>